<evidence type="ECO:0000256" key="5">
    <source>
        <dbReference type="ARBA" id="ARBA00022729"/>
    </source>
</evidence>
<evidence type="ECO:0000256" key="6">
    <source>
        <dbReference type="ARBA" id="ARBA00023136"/>
    </source>
</evidence>
<keyword evidence="12" id="KW-1185">Reference proteome</keyword>
<feature type="compositionally biased region" description="Low complexity" evidence="8">
    <location>
        <begin position="214"/>
        <end position="224"/>
    </location>
</feature>
<organism evidence="11 12">
    <name type="scientific">Enterobacter quasimori</name>
    <dbReference type="NCBI Taxonomy" id="2838947"/>
    <lineage>
        <taxon>Bacteria</taxon>
        <taxon>Pseudomonadati</taxon>
        <taxon>Pseudomonadota</taxon>
        <taxon>Gammaproteobacteria</taxon>
        <taxon>Enterobacterales</taxon>
        <taxon>Enterobacteriaceae</taxon>
        <taxon>Enterobacter</taxon>
    </lineage>
</organism>
<gene>
    <name evidence="11" type="ORF">EKN94_07325</name>
</gene>
<feature type="signal peptide" evidence="9">
    <location>
        <begin position="1"/>
        <end position="27"/>
    </location>
</feature>
<evidence type="ECO:0000256" key="4">
    <source>
        <dbReference type="ARBA" id="ARBA00022692"/>
    </source>
</evidence>
<name>A0ABY0AW99_9ENTR</name>
<evidence type="ECO:0000256" key="1">
    <source>
        <dbReference type="ARBA" id="ARBA00004241"/>
    </source>
</evidence>
<evidence type="ECO:0000256" key="8">
    <source>
        <dbReference type="SAM" id="MobiDB-lite"/>
    </source>
</evidence>
<dbReference type="Pfam" id="PF03895">
    <property type="entry name" value="YadA_anchor"/>
    <property type="match status" value="1"/>
</dbReference>
<dbReference type="InterPro" id="IPR045584">
    <property type="entry name" value="Pilin-like"/>
</dbReference>
<dbReference type="EMBL" id="RXRX01000003">
    <property type="protein sequence ID" value="RTN25715.1"/>
    <property type="molecule type" value="Genomic_DNA"/>
</dbReference>
<feature type="compositionally biased region" description="Low complexity" evidence="8">
    <location>
        <begin position="260"/>
        <end position="276"/>
    </location>
</feature>
<feature type="domain" description="Trimeric autotransporter adhesin YadA-like C-terminal membrane anchor" evidence="10">
    <location>
        <begin position="355"/>
        <end position="414"/>
    </location>
</feature>
<dbReference type="Pfam" id="PF01391">
    <property type="entry name" value="Collagen"/>
    <property type="match status" value="1"/>
</dbReference>
<dbReference type="RefSeq" id="WP_126544457.1">
    <property type="nucleotide sequence ID" value="NZ_RXRX01000003.1"/>
</dbReference>
<dbReference type="Proteomes" id="UP000278241">
    <property type="component" value="Unassembled WGS sequence"/>
</dbReference>
<evidence type="ECO:0000259" key="10">
    <source>
        <dbReference type="Pfam" id="PF03895"/>
    </source>
</evidence>
<feature type="chain" id="PRO_5046799138" description="Trimeric autotransporter adhesin YadA-like C-terminal membrane anchor domain-containing protein" evidence="9">
    <location>
        <begin position="28"/>
        <end position="414"/>
    </location>
</feature>
<dbReference type="InterPro" id="IPR008160">
    <property type="entry name" value="Collagen"/>
</dbReference>
<evidence type="ECO:0000256" key="7">
    <source>
        <dbReference type="ARBA" id="ARBA00023237"/>
    </source>
</evidence>
<keyword evidence="4" id="KW-0812">Transmembrane</keyword>
<protein>
    <recommendedName>
        <fullName evidence="10">Trimeric autotransporter adhesin YadA-like C-terminal membrane anchor domain-containing protein</fullName>
    </recommendedName>
</protein>
<comment type="subcellular location">
    <subcellularLocation>
        <location evidence="2">Cell outer membrane</location>
    </subcellularLocation>
    <subcellularLocation>
        <location evidence="1">Cell surface</location>
    </subcellularLocation>
</comment>
<accession>A0ABY0AW99</accession>
<dbReference type="SUPFAM" id="SSF54523">
    <property type="entry name" value="Pili subunits"/>
    <property type="match status" value="1"/>
</dbReference>
<evidence type="ECO:0000256" key="2">
    <source>
        <dbReference type="ARBA" id="ARBA00004442"/>
    </source>
</evidence>
<evidence type="ECO:0000256" key="3">
    <source>
        <dbReference type="ARBA" id="ARBA00022452"/>
    </source>
</evidence>
<evidence type="ECO:0000313" key="12">
    <source>
        <dbReference type="Proteomes" id="UP000278241"/>
    </source>
</evidence>
<proteinExistence type="predicted"/>
<keyword evidence="6" id="KW-0472">Membrane</keyword>
<feature type="region of interest" description="Disordered" evidence="8">
    <location>
        <begin position="189"/>
        <end position="276"/>
    </location>
</feature>
<dbReference type="InterPro" id="IPR005594">
    <property type="entry name" value="YadA_C"/>
</dbReference>
<keyword evidence="7" id="KW-0998">Cell outer membrane</keyword>
<reference evidence="11 12" key="1">
    <citation type="submission" date="2018-12" db="EMBL/GenBank/DDBJ databases">
        <title>The Batch Genome Submission of Enterobacter spp. strains.</title>
        <authorList>
            <person name="Wei L."/>
            <person name="Wu W."/>
            <person name="Lin J."/>
            <person name="Zhang X."/>
            <person name="Feng Y."/>
            <person name="Zong Z."/>
        </authorList>
    </citation>
    <scope>NUCLEOTIDE SEQUENCE [LARGE SCALE GENOMIC DNA]</scope>
    <source>
        <strain evidence="11 12">WCHEM090044</strain>
    </source>
</reference>
<keyword evidence="3" id="KW-1134">Transmembrane beta strand</keyword>
<dbReference type="PANTHER" id="PTHR24637">
    <property type="entry name" value="COLLAGEN"/>
    <property type="match status" value="1"/>
</dbReference>
<comment type="caution">
    <text evidence="11">The sequence shown here is derived from an EMBL/GenBank/DDBJ whole genome shotgun (WGS) entry which is preliminary data.</text>
</comment>
<feature type="compositionally biased region" description="Basic and acidic residues" evidence="8">
    <location>
        <begin position="197"/>
        <end position="212"/>
    </location>
</feature>
<evidence type="ECO:0000313" key="11">
    <source>
        <dbReference type="EMBL" id="RTN25715.1"/>
    </source>
</evidence>
<dbReference type="Gene3D" id="3.30.1300.30">
    <property type="entry name" value="GSPII I/J protein-like"/>
    <property type="match status" value="1"/>
</dbReference>
<keyword evidence="5 9" id="KW-0732">Signal</keyword>
<evidence type="ECO:0000256" key="9">
    <source>
        <dbReference type="SAM" id="SignalP"/>
    </source>
</evidence>
<feature type="compositionally biased region" description="Basic and acidic residues" evidence="8">
    <location>
        <begin position="244"/>
        <end position="259"/>
    </location>
</feature>
<sequence>MKSMNKSLIDVMVVGIVFAASMNVAKAATAGDVEGVINGTDSNGNASTFTVSGNSGVNYNLQEQEAKIFQLDAEKADVNQVNQVASLAIQNNSDISDLKTDVSHNTYDIQKTQKMVADESLARSQAITDLDNQKVSKTTYNQDKADQTTTDTNQNNSIATNTADIAKHETVLKDLVTINDVQDDRLNALENAPKPKNGVDGKDGKNGVDGKDGATGAQGVQGVQGLKGDTGAQGVAGIAGKDGANGKDGKNGVDGKAGKDGVNGTNGKDGKNGVNGKNGITTTITKADTATINAVKALKTQTSAQAQDLKAAQQVFAQTQANNNAQFKSLKDEVDSNKKEARSGAASAVAIASMPQVEKDQAVMFSAGVGSFKDEQAVSAGASFHVGSNTIIKAGISDSTNNDFAMGAGIGIGF</sequence>